<evidence type="ECO:0000313" key="2">
    <source>
        <dbReference type="EMBL" id="USR92249.1"/>
    </source>
</evidence>
<protein>
    <submittedName>
        <fullName evidence="2">Uncharacterized protein</fullName>
    </submittedName>
</protein>
<feature type="transmembrane region" description="Helical" evidence="1">
    <location>
        <begin position="39"/>
        <end position="56"/>
    </location>
</feature>
<evidence type="ECO:0000313" key="3">
    <source>
        <dbReference type="Proteomes" id="UP001056708"/>
    </source>
</evidence>
<feature type="transmembrane region" description="Helical" evidence="1">
    <location>
        <begin position="12"/>
        <end position="32"/>
    </location>
</feature>
<reference evidence="2" key="1">
    <citation type="submission" date="2022-06" db="EMBL/GenBank/DDBJ databases">
        <title>Genome sequence of Phormidium yuhuli AB48 isolated from an industrial photobioreactor environment.</title>
        <authorList>
            <person name="Qiu Y."/>
            <person name="Noonan A.J.C."/>
            <person name="Dofher K."/>
            <person name="Koch M."/>
            <person name="Kieft B."/>
            <person name="Lin X."/>
            <person name="Ziels R.M."/>
            <person name="Hallam S.J."/>
        </authorList>
    </citation>
    <scope>NUCLEOTIDE SEQUENCE</scope>
    <source>
        <strain evidence="2">AB48</strain>
    </source>
</reference>
<evidence type="ECO:0000256" key="1">
    <source>
        <dbReference type="SAM" id="Phobius"/>
    </source>
</evidence>
<proteinExistence type="predicted"/>
<feature type="transmembrane region" description="Helical" evidence="1">
    <location>
        <begin position="62"/>
        <end position="81"/>
    </location>
</feature>
<keyword evidence="1" id="KW-1133">Transmembrane helix</keyword>
<keyword evidence="1" id="KW-0472">Membrane</keyword>
<dbReference type="Proteomes" id="UP001056708">
    <property type="component" value="Chromosome"/>
</dbReference>
<sequence length="91" mass="9962">MFDIAETRTSVAVLLSWILFAVTLVPGGFLGYVLRRNGIWIGVGLWGLSLLLPFPTPELAAISHRGFTGLATGTILGYLGLMWRQRQASEE</sequence>
<organism evidence="2 3">
    <name type="scientific">Phormidium yuhuli AB48</name>
    <dbReference type="NCBI Taxonomy" id="2940671"/>
    <lineage>
        <taxon>Bacteria</taxon>
        <taxon>Bacillati</taxon>
        <taxon>Cyanobacteriota</taxon>
        <taxon>Cyanophyceae</taxon>
        <taxon>Oscillatoriophycideae</taxon>
        <taxon>Oscillatoriales</taxon>
        <taxon>Oscillatoriaceae</taxon>
        <taxon>Phormidium</taxon>
        <taxon>Phormidium yuhuli</taxon>
    </lineage>
</organism>
<accession>A0ABY5ASQ3</accession>
<keyword evidence="1" id="KW-0812">Transmembrane</keyword>
<dbReference type="EMBL" id="CP098611">
    <property type="protein sequence ID" value="USR92249.1"/>
    <property type="molecule type" value="Genomic_DNA"/>
</dbReference>
<name>A0ABY5ASQ3_9CYAN</name>
<gene>
    <name evidence="2" type="ORF">NEA10_05870</name>
</gene>
<keyword evidence="3" id="KW-1185">Reference proteome</keyword>
<dbReference type="RefSeq" id="WP_252664321.1">
    <property type="nucleotide sequence ID" value="NZ_CP098611.1"/>
</dbReference>